<dbReference type="PANTHER" id="PTHR30576:SF0">
    <property type="entry name" value="UNDECAPRENYL-PHOSPHATE N-ACETYLGALACTOSAMINYL 1-PHOSPHATE TRANSFERASE-RELATED"/>
    <property type="match status" value="1"/>
</dbReference>
<dbReference type="Pfam" id="PF02397">
    <property type="entry name" value="Bac_transf"/>
    <property type="match status" value="1"/>
</dbReference>
<dbReference type="InterPro" id="IPR003362">
    <property type="entry name" value="Bact_transf"/>
</dbReference>
<evidence type="ECO:0000256" key="1">
    <source>
        <dbReference type="ARBA" id="ARBA00006464"/>
    </source>
</evidence>
<dbReference type="PANTHER" id="PTHR30576">
    <property type="entry name" value="COLANIC BIOSYNTHESIS UDP-GLUCOSE LIPID CARRIER TRANSFERASE"/>
    <property type="match status" value="1"/>
</dbReference>
<protein>
    <submittedName>
        <fullName evidence="3">Lipopolysaccharide/colanic/teichoic acid biosynthesis glycosyltransferase</fullName>
    </submittedName>
</protein>
<dbReference type="AlphaFoldDB" id="A0A6S6SI80"/>
<comment type="similarity">
    <text evidence="1">Belongs to the bacterial sugar transferase family.</text>
</comment>
<sequence>MLIIIGNEYQLLKNEISLLENKFGNIKYSLEYDPSTKETILLNKSNQISTKKNIHTLEEFLPKYLKKCYIPKNIDNSEIHYDIKSYSFFQKFQKKCIDFFGIFWLFFFSWPVMIKCKNQIKKESPGPVLYKQKRVGKNNKEFTCMKFRSMKLDAEKHGVQFAQEDDDRIFPWGEVMRKTRFDELPQMYNILKGEMHLIGPRPERKYWTDKFEKTIPSYSKRHKVSPGITGWAQVNYPYGENEEDARQKLMYDLYYIKHWNILLELSIVYKTMLTVVRKKGV</sequence>
<accession>A0A6S6SI80</accession>
<name>A0A6S6SI80_9BACT</name>
<gene>
    <name evidence="3" type="ORF">HELGO_WM5932</name>
</gene>
<evidence type="ECO:0000313" key="3">
    <source>
        <dbReference type="EMBL" id="CAA6809818.1"/>
    </source>
</evidence>
<dbReference type="EMBL" id="CACVAW010000040">
    <property type="protein sequence ID" value="CAA6809818.1"/>
    <property type="molecule type" value="Genomic_DNA"/>
</dbReference>
<organism evidence="3">
    <name type="scientific">uncultured Campylobacterales bacterium</name>
    <dbReference type="NCBI Taxonomy" id="352960"/>
    <lineage>
        <taxon>Bacteria</taxon>
        <taxon>Pseudomonadati</taxon>
        <taxon>Campylobacterota</taxon>
        <taxon>Epsilonproteobacteria</taxon>
        <taxon>Campylobacterales</taxon>
        <taxon>environmental samples</taxon>
    </lineage>
</organism>
<dbReference type="GO" id="GO:0016780">
    <property type="term" value="F:phosphotransferase activity, for other substituted phosphate groups"/>
    <property type="evidence" value="ECO:0007669"/>
    <property type="project" value="TreeGrafter"/>
</dbReference>
<proteinExistence type="inferred from homology"/>
<reference evidence="3" key="1">
    <citation type="submission" date="2020-01" db="EMBL/GenBank/DDBJ databases">
        <authorList>
            <person name="Meier V. D."/>
            <person name="Meier V D."/>
        </authorList>
    </citation>
    <scope>NUCLEOTIDE SEQUENCE</scope>
    <source>
        <strain evidence="3">HLG_WM_MAG_12</strain>
    </source>
</reference>
<feature type="domain" description="Bacterial sugar transferase" evidence="2">
    <location>
        <begin position="94"/>
        <end position="276"/>
    </location>
</feature>
<evidence type="ECO:0000259" key="2">
    <source>
        <dbReference type="Pfam" id="PF02397"/>
    </source>
</evidence>
<keyword evidence="3" id="KW-0808">Transferase</keyword>